<name>A0ABU1B9P0_PSEHA</name>
<evidence type="ECO:0000256" key="5">
    <source>
        <dbReference type="ARBA" id="ARBA00022801"/>
    </source>
</evidence>
<dbReference type="PROSITE" id="PS51257">
    <property type="entry name" value="PROKAR_LIPOPROTEIN"/>
    <property type="match status" value="1"/>
</dbReference>
<feature type="domain" description="GP-PDE" evidence="8">
    <location>
        <begin position="59"/>
        <end position="376"/>
    </location>
</feature>
<evidence type="ECO:0000256" key="2">
    <source>
        <dbReference type="ARBA" id="ARBA00012247"/>
    </source>
</evidence>
<dbReference type="Gene3D" id="3.20.20.190">
    <property type="entry name" value="Phosphatidylinositol (PI) phosphodiesterase"/>
    <property type="match status" value="1"/>
</dbReference>
<feature type="signal peptide" evidence="7">
    <location>
        <begin position="1"/>
        <end position="17"/>
    </location>
</feature>
<evidence type="ECO:0000313" key="10">
    <source>
        <dbReference type="Proteomes" id="UP001226574"/>
    </source>
</evidence>
<dbReference type="RefSeq" id="WP_309038611.1">
    <property type="nucleotide sequence ID" value="NZ_JAVIFY010000003.1"/>
</dbReference>
<dbReference type="CDD" id="cd08560">
    <property type="entry name" value="GDPD_EcGlpQ_like_1"/>
    <property type="match status" value="1"/>
</dbReference>
<reference evidence="9 10" key="1">
    <citation type="submission" date="2023-08" db="EMBL/GenBank/DDBJ databases">
        <title>Pseudoalteromonas haloplanktis LL1 genome.</title>
        <authorList>
            <person name="Wu S."/>
        </authorList>
    </citation>
    <scope>NUCLEOTIDE SEQUENCE [LARGE SCALE GENOMIC DNA]</scope>
    <source>
        <strain evidence="9 10">LL1</strain>
    </source>
</reference>
<dbReference type="EMBL" id="JAVIFY010000003">
    <property type="protein sequence ID" value="MDQ9091153.1"/>
    <property type="molecule type" value="Genomic_DNA"/>
</dbReference>
<evidence type="ECO:0000256" key="4">
    <source>
        <dbReference type="ARBA" id="ARBA00022798"/>
    </source>
</evidence>
<dbReference type="InterPro" id="IPR030395">
    <property type="entry name" value="GP_PDE_dom"/>
</dbReference>
<dbReference type="PANTHER" id="PTHR43620:SF7">
    <property type="entry name" value="GLYCEROPHOSPHODIESTER PHOSPHODIESTERASE GDPD5-RELATED"/>
    <property type="match status" value="1"/>
</dbReference>
<dbReference type="GO" id="GO:0016787">
    <property type="term" value="F:hydrolase activity"/>
    <property type="evidence" value="ECO:0007669"/>
    <property type="project" value="UniProtKB-KW"/>
</dbReference>
<comment type="catalytic activity">
    <reaction evidence="6">
        <text>a sn-glycero-3-phosphodiester + H2O = an alcohol + sn-glycerol 3-phosphate + H(+)</text>
        <dbReference type="Rhea" id="RHEA:12969"/>
        <dbReference type="ChEBI" id="CHEBI:15377"/>
        <dbReference type="ChEBI" id="CHEBI:15378"/>
        <dbReference type="ChEBI" id="CHEBI:30879"/>
        <dbReference type="ChEBI" id="CHEBI:57597"/>
        <dbReference type="ChEBI" id="CHEBI:83408"/>
        <dbReference type="EC" id="3.1.4.46"/>
    </reaction>
</comment>
<dbReference type="EC" id="3.1.4.46" evidence="2"/>
<dbReference type="InterPro" id="IPR017946">
    <property type="entry name" value="PLC-like_Pdiesterase_TIM-brl"/>
</dbReference>
<comment type="similarity">
    <text evidence="1">Belongs to the glycerophosphoryl diester phosphodiesterase family.</text>
</comment>
<dbReference type="Pfam" id="PF03009">
    <property type="entry name" value="GDPD"/>
    <property type="match status" value="1"/>
</dbReference>
<gene>
    <name evidence="9" type="ORF">RC083_06055</name>
</gene>
<evidence type="ECO:0000256" key="3">
    <source>
        <dbReference type="ARBA" id="ARBA00022729"/>
    </source>
</evidence>
<evidence type="ECO:0000313" key="9">
    <source>
        <dbReference type="EMBL" id="MDQ9091153.1"/>
    </source>
</evidence>
<accession>A0ABU1B9P0</accession>
<dbReference type="SUPFAM" id="SSF51695">
    <property type="entry name" value="PLC-like phosphodiesterases"/>
    <property type="match status" value="1"/>
</dbReference>
<dbReference type="Proteomes" id="UP001226574">
    <property type="component" value="Unassembled WGS sequence"/>
</dbReference>
<comment type="caution">
    <text evidence="9">The sequence shown here is derived from an EMBL/GenBank/DDBJ whole genome shotgun (WGS) entry which is preliminary data.</text>
</comment>
<keyword evidence="5 9" id="KW-0378">Hydrolase</keyword>
<keyword evidence="3 7" id="KW-0732">Signal</keyword>
<evidence type="ECO:0000259" key="8">
    <source>
        <dbReference type="PROSITE" id="PS51704"/>
    </source>
</evidence>
<evidence type="ECO:0000256" key="6">
    <source>
        <dbReference type="ARBA" id="ARBA00047512"/>
    </source>
</evidence>
<evidence type="ECO:0000256" key="1">
    <source>
        <dbReference type="ARBA" id="ARBA00007277"/>
    </source>
</evidence>
<organism evidence="9 10">
    <name type="scientific">Pseudoalteromonas haloplanktis</name>
    <name type="common">Alteromonas haloplanktis</name>
    <dbReference type="NCBI Taxonomy" id="228"/>
    <lineage>
        <taxon>Bacteria</taxon>
        <taxon>Pseudomonadati</taxon>
        <taxon>Pseudomonadota</taxon>
        <taxon>Gammaproteobacteria</taxon>
        <taxon>Alteromonadales</taxon>
        <taxon>Pseudoalteromonadaceae</taxon>
        <taxon>Pseudoalteromonas</taxon>
    </lineage>
</organism>
<protein>
    <recommendedName>
        <fullName evidence="2">glycerophosphodiester phosphodiesterase</fullName>
        <ecNumber evidence="2">3.1.4.46</ecNumber>
    </recommendedName>
</protein>
<proteinExistence type="inferred from homology"/>
<dbReference type="PANTHER" id="PTHR43620">
    <property type="entry name" value="GLYCEROPHOSPHORYL DIESTER PHOSPHODIESTERASE"/>
    <property type="match status" value="1"/>
</dbReference>
<feature type="chain" id="PRO_5045684941" description="glycerophosphodiester phosphodiesterase" evidence="7">
    <location>
        <begin position="18"/>
        <end position="408"/>
    </location>
</feature>
<dbReference type="PROSITE" id="PS51704">
    <property type="entry name" value="GP_PDE"/>
    <property type="match status" value="1"/>
</dbReference>
<keyword evidence="10" id="KW-1185">Reference proteome</keyword>
<evidence type="ECO:0000256" key="7">
    <source>
        <dbReference type="SAM" id="SignalP"/>
    </source>
</evidence>
<sequence length="408" mass="44989">MKLLVCTLLIILLSACSQTPQSSTVQVGTRPYYLINTMQPSALKTQLQACSEGPFYRTDFAIGHRGAPMQYPEHTKESYLAAARMGAGVLECDVAFTKDQELVCRHSQCDLHTTTNILAVPALAAKCSIPFTPAKNGQLAQAKCCTSDITLAEFLTLKGKMDGANNQAITVDEYLNGTPNWRTDLYASNGTLMSHKQSIALFKQLGVKMTPELKAPQVSMPFNGFTQAQYAQKMLDEYTEQNVPNERIYPQSFNLADVKYWIEQNPEFANNSVYLDGRDETSQLDPNDPDTWQPSMTALYNDGVRILAPPIWMLLAVDEYNNIVPSQYALAAKAAGLKLIAWSLERSGPLVNGGGYYYQSVSEVINNDGDMMKVVDVLAKDVAVMAIFSDWPATVSYYASCNNMPASI</sequence>
<keyword evidence="4" id="KW-0319">Glycerol metabolism</keyword>